<feature type="domain" description="Cytochrome b5 heme-binding" evidence="9">
    <location>
        <begin position="44"/>
        <end position="145"/>
    </location>
</feature>
<dbReference type="GO" id="GO:0020037">
    <property type="term" value="F:heme binding"/>
    <property type="evidence" value="ECO:0007669"/>
    <property type="project" value="UniProtKB-ARBA"/>
</dbReference>
<dbReference type="SUPFAM" id="SSF55856">
    <property type="entry name" value="Cytochrome b5-like heme/steroid binding domain"/>
    <property type="match status" value="1"/>
</dbReference>
<evidence type="ECO:0000256" key="6">
    <source>
        <dbReference type="ARBA" id="ARBA00038357"/>
    </source>
</evidence>
<dbReference type="FunFam" id="3.10.120.10:FF:000003">
    <property type="entry name" value="membrane-associated progesterone receptor component 1"/>
    <property type="match status" value="1"/>
</dbReference>
<dbReference type="PANTHER" id="PTHR10281:SF72">
    <property type="entry name" value="NEUDESIN"/>
    <property type="match status" value="1"/>
</dbReference>
<name>A0A9P7V9U4_9ASCO</name>
<organism evidence="10 11">
    <name type="scientific">Scheffersomyces spartinae</name>
    <dbReference type="NCBI Taxonomy" id="45513"/>
    <lineage>
        <taxon>Eukaryota</taxon>
        <taxon>Fungi</taxon>
        <taxon>Dikarya</taxon>
        <taxon>Ascomycota</taxon>
        <taxon>Saccharomycotina</taxon>
        <taxon>Pichiomycetes</taxon>
        <taxon>Debaryomycetaceae</taxon>
        <taxon>Scheffersomyces</taxon>
    </lineage>
</organism>
<evidence type="ECO:0000313" key="10">
    <source>
        <dbReference type="EMBL" id="KAG7193855.1"/>
    </source>
</evidence>
<evidence type="ECO:0000256" key="3">
    <source>
        <dbReference type="ARBA" id="ARBA00022723"/>
    </source>
</evidence>
<evidence type="ECO:0000256" key="1">
    <source>
        <dbReference type="ARBA" id="ARBA00004240"/>
    </source>
</evidence>
<keyword evidence="3" id="KW-0479">Metal-binding</keyword>
<dbReference type="Pfam" id="PF00173">
    <property type="entry name" value="Cyt-b5"/>
    <property type="match status" value="1"/>
</dbReference>
<evidence type="ECO:0000256" key="7">
    <source>
        <dbReference type="SAM" id="MobiDB-lite"/>
    </source>
</evidence>
<comment type="similarity">
    <text evidence="6">Belongs to the cytochrome b5 family. MAPR subfamily.</text>
</comment>
<proteinExistence type="inferred from homology"/>
<feature type="region of interest" description="Disordered" evidence="7">
    <location>
        <begin position="145"/>
        <end position="166"/>
    </location>
</feature>
<comment type="caution">
    <text evidence="10">The sequence shown here is derived from an EMBL/GenBank/DDBJ whole genome shotgun (WGS) entry which is preliminary data.</text>
</comment>
<dbReference type="InterPro" id="IPR036400">
    <property type="entry name" value="Cyt_B5-like_heme/steroid_sf"/>
</dbReference>
<dbReference type="OrthoDB" id="547796at2759"/>
<dbReference type="InterPro" id="IPR050577">
    <property type="entry name" value="MAPR/NEUFC/NENF-like"/>
</dbReference>
<accession>A0A9P7V9U4</accession>
<protein>
    <submittedName>
        <fullName evidence="10">Membrane-associated progesterone receptor component 1</fullName>
    </submittedName>
</protein>
<dbReference type="Proteomes" id="UP000790833">
    <property type="component" value="Unassembled WGS sequence"/>
</dbReference>
<keyword evidence="11" id="KW-1185">Reference proteome</keyword>
<evidence type="ECO:0000313" key="11">
    <source>
        <dbReference type="Proteomes" id="UP000790833"/>
    </source>
</evidence>
<dbReference type="GeneID" id="66118427"/>
<dbReference type="SMART" id="SM01117">
    <property type="entry name" value="Cyt-b5"/>
    <property type="match status" value="1"/>
</dbReference>
<dbReference type="AlphaFoldDB" id="A0A9P7V9U4"/>
<keyword evidence="5" id="KW-0408">Iron</keyword>
<evidence type="ECO:0000256" key="4">
    <source>
        <dbReference type="ARBA" id="ARBA00022824"/>
    </source>
</evidence>
<comment type="subcellular location">
    <subcellularLocation>
        <location evidence="1">Endoplasmic reticulum</location>
    </subcellularLocation>
</comment>
<reference evidence="10" key="1">
    <citation type="submission" date="2021-03" db="EMBL/GenBank/DDBJ databases">
        <authorList>
            <person name="Palmer J.M."/>
        </authorList>
    </citation>
    <scope>NUCLEOTIDE SEQUENCE</scope>
    <source>
        <strain evidence="10">ARV_011</strain>
    </source>
</reference>
<dbReference type="GO" id="GO:0046872">
    <property type="term" value="F:metal ion binding"/>
    <property type="evidence" value="ECO:0007669"/>
    <property type="project" value="UniProtKB-KW"/>
</dbReference>
<sequence>MISLNTALIILVFLFFIKSMVGVATTENPLEQAESDPLVIEGKFTPKTLARYNGIDNPRIFIAVKKRVFDVTQGATFYGPGGPYENFAGRDASRGLALNSFELSCLTSIDEPIDTLTGLTKEELESLDSWEQHFDNKYKVVGTLHENNADSSEVVPPPQPQSKKDA</sequence>
<gene>
    <name evidence="10" type="primary">PGRMC1</name>
    <name evidence="10" type="ORF">KQ657_005053</name>
</gene>
<dbReference type="GO" id="GO:0016020">
    <property type="term" value="C:membrane"/>
    <property type="evidence" value="ECO:0007669"/>
    <property type="project" value="TreeGrafter"/>
</dbReference>
<keyword evidence="2" id="KW-0349">Heme</keyword>
<evidence type="ECO:0000256" key="8">
    <source>
        <dbReference type="SAM" id="SignalP"/>
    </source>
</evidence>
<dbReference type="GO" id="GO:0005783">
    <property type="term" value="C:endoplasmic reticulum"/>
    <property type="evidence" value="ECO:0007669"/>
    <property type="project" value="UniProtKB-SubCell"/>
</dbReference>
<dbReference type="Gene3D" id="3.10.120.10">
    <property type="entry name" value="Cytochrome b5-like heme/steroid binding domain"/>
    <property type="match status" value="1"/>
</dbReference>
<dbReference type="RefSeq" id="XP_043049402.1">
    <property type="nucleotide sequence ID" value="XM_043195697.1"/>
</dbReference>
<dbReference type="InterPro" id="IPR001199">
    <property type="entry name" value="Cyt_B5-like_heme/steroid-bd"/>
</dbReference>
<keyword evidence="10" id="KW-0675">Receptor</keyword>
<feature type="chain" id="PRO_5040412996" evidence="8">
    <location>
        <begin position="23"/>
        <end position="166"/>
    </location>
</feature>
<evidence type="ECO:0000259" key="9">
    <source>
        <dbReference type="SMART" id="SM01117"/>
    </source>
</evidence>
<evidence type="ECO:0000256" key="2">
    <source>
        <dbReference type="ARBA" id="ARBA00022617"/>
    </source>
</evidence>
<dbReference type="EMBL" id="JAHMUF010000009">
    <property type="protein sequence ID" value="KAG7193855.1"/>
    <property type="molecule type" value="Genomic_DNA"/>
</dbReference>
<dbReference type="PANTHER" id="PTHR10281">
    <property type="entry name" value="MEMBRANE-ASSOCIATED PROGESTERONE RECEPTOR COMPONENT-RELATED"/>
    <property type="match status" value="1"/>
</dbReference>
<evidence type="ECO:0000256" key="5">
    <source>
        <dbReference type="ARBA" id="ARBA00023004"/>
    </source>
</evidence>
<keyword evidence="4" id="KW-0256">Endoplasmic reticulum</keyword>
<keyword evidence="8" id="KW-0732">Signal</keyword>
<feature type="signal peptide" evidence="8">
    <location>
        <begin position="1"/>
        <end position="22"/>
    </location>
</feature>